<reference evidence="11" key="1">
    <citation type="submission" date="2022-01" db="EMBL/GenBank/DDBJ databases">
        <authorList>
            <person name="King R."/>
        </authorList>
    </citation>
    <scope>NUCLEOTIDE SEQUENCE</scope>
</reference>
<keyword evidence="12" id="KW-1185">Reference proteome</keyword>
<accession>A0A9N9X4L4</accession>
<evidence type="ECO:0000256" key="9">
    <source>
        <dbReference type="ARBA" id="ARBA00023288"/>
    </source>
</evidence>
<keyword evidence="3 10" id="KW-0217">Developmental protein</keyword>
<keyword evidence="5" id="KW-0272">Extracellular matrix</keyword>
<dbReference type="GO" id="GO:0060070">
    <property type="term" value="P:canonical Wnt signaling pathway"/>
    <property type="evidence" value="ECO:0007669"/>
    <property type="project" value="TreeGrafter"/>
</dbReference>
<dbReference type="GO" id="GO:0005109">
    <property type="term" value="F:frizzled binding"/>
    <property type="evidence" value="ECO:0007669"/>
    <property type="project" value="TreeGrafter"/>
</dbReference>
<evidence type="ECO:0000256" key="3">
    <source>
        <dbReference type="ARBA" id="ARBA00022473"/>
    </source>
</evidence>
<evidence type="ECO:0000256" key="10">
    <source>
        <dbReference type="RuleBase" id="RU003500"/>
    </source>
</evidence>
<dbReference type="GO" id="GO:0005125">
    <property type="term" value="F:cytokine activity"/>
    <property type="evidence" value="ECO:0007669"/>
    <property type="project" value="TreeGrafter"/>
</dbReference>
<evidence type="ECO:0000313" key="12">
    <source>
        <dbReference type="Proteomes" id="UP001153709"/>
    </source>
</evidence>
<protein>
    <recommendedName>
        <fullName evidence="10">Protein Wnt</fullName>
    </recommendedName>
</protein>
<dbReference type="Pfam" id="PF00110">
    <property type="entry name" value="wnt"/>
    <property type="match status" value="1"/>
</dbReference>
<dbReference type="PANTHER" id="PTHR12027:SF81">
    <property type="entry name" value="WNT INHIBITOR OF DORSAL PROTEIN"/>
    <property type="match status" value="1"/>
</dbReference>
<name>A0A9N9X4L4_DIABA</name>
<dbReference type="InterPro" id="IPR043158">
    <property type="entry name" value="Wnt_C"/>
</dbReference>
<dbReference type="FunFam" id="3.30.2460.20:FF:000003">
    <property type="entry name" value="Protein Wnt"/>
    <property type="match status" value="1"/>
</dbReference>
<dbReference type="GO" id="GO:0005615">
    <property type="term" value="C:extracellular space"/>
    <property type="evidence" value="ECO:0007669"/>
    <property type="project" value="TreeGrafter"/>
</dbReference>
<dbReference type="GO" id="GO:0045165">
    <property type="term" value="P:cell fate commitment"/>
    <property type="evidence" value="ECO:0007669"/>
    <property type="project" value="TreeGrafter"/>
</dbReference>
<gene>
    <name evidence="11" type="ORF">DIABBA_LOCUS1114</name>
</gene>
<proteinExistence type="inferred from homology"/>
<dbReference type="AlphaFoldDB" id="A0A9N9X4L4"/>
<sequence length="370" mass="42235">MKTKKIVEELAKTYRQESTNENYSNTFLRYREEEEDIPAIFLKQIGSPSVVDSIASGTEMAIHHCQQLFQWEKWSCPKLVFSKQQRFPPTPEIAYTKAIVAAGITYSLTRNCSKGQIEGCGCDKTDKNQINLGAEEFKNVHIRKFQRNSYPSHKNVTKQVWGGCSDDTTFSSRITEKVLESLDKGLDAHAYVARHNFKVGIEVIKHTMVKKCRCHGISGSCSLQTCWMQVAPFGEISKKLKDLHKKSIRVTHEDVQNSIVMGNSAREESVEEKEIPGTRNSLIYMEQSPDYCLPNPSEGYMGTKGRMCSRNKANVTRLEKNSCKNLCKKCGHRVKRLQKKVTRRCNCTFTWCCEVKCDTCVETVNEYFCV</sequence>
<evidence type="ECO:0000256" key="4">
    <source>
        <dbReference type="ARBA" id="ARBA00022525"/>
    </source>
</evidence>
<keyword evidence="8" id="KW-0325">Glycoprotein</keyword>
<dbReference type="EMBL" id="OU898276">
    <property type="protein sequence ID" value="CAG9827076.1"/>
    <property type="molecule type" value="Genomic_DNA"/>
</dbReference>
<dbReference type="OrthoDB" id="5945655at2759"/>
<evidence type="ECO:0000256" key="7">
    <source>
        <dbReference type="ARBA" id="ARBA00023157"/>
    </source>
</evidence>
<dbReference type="InterPro" id="IPR018161">
    <property type="entry name" value="Wnt_CS"/>
</dbReference>
<evidence type="ECO:0000256" key="2">
    <source>
        <dbReference type="ARBA" id="ARBA00005683"/>
    </source>
</evidence>
<evidence type="ECO:0000313" key="11">
    <source>
        <dbReference type="EMBL" id="CAG9827076.1"/>
    </source>
</evidence>
<dbReference type="PRINTS" id="PR01349">
    <property type="entry name" value="WNTPROTEIN"/>
</dbReference>
<keyword evidence="6 10" id="KW-0879">Wnt signaling pathway</keyword>
<keyword evidence="7" id="KW-1015">Disulfide bond</keyword>
<organism evidence="11 12">
    <name type="scientific">Diabrotica balteata</name>
    <name type="common">Banded cucumber beetle</name>
    <dbReference type="NCBI Taxonomy" id="107213"/>
    <lineage>
        <taxon>Eukaryota</taxon>
        <taxon>Metazoa</taxon>
        <taxon>Ecdysozoa</taxon>
        <taxon>Arthropoda</taxon>
        <taxon>Hexapoda</taxon>
        <taxon>Insecta</taxon>
        <taxon>Pterygota</taxon>
        <taxon>Neoptera</taxon>
        <taxon>Endopterygota</taxon>
        <taxon>Coleoptera</taxon>
        <taxon>Polyphaga</taxon>
        <taxon>Cucujiformia</taxon>
        <taxon>Chrysomeloidea</taxon>
        <taxon>Chrysomelidae</taxon>
        <taxon>Galerucinae</taxon>
        <taxon>Diabroticina</taxon>
        <taxon>Diabroticites</taxon>
        <taxon>Diabrotica</taxon>
    </lineage>
</organism>
<dbReference type="PROSITE" id="PS00246">
    <property type="entry name" value="WNT1"/>
    <property type="match status" value="1"/>
</dbReference>
<keyword evidence="9" id="KW-0449">Lipoprotein</keyword>
<dbReference type="InterPro" id="IPR005817">
    <property type="entry name" value="Wnt"/>
</dbReference>
<evidence type="ECO:0000256" key="8">
    <source>
        <dbReference type="ARBA" id="ARBA00023180"/>
    </source>
</evidence>
<dbReference type="GO" id="GO:0030182">
    <property type="term" value="P:neuron differentiation"/>
    <property type="evidence" value="ECO:0007669"/>
    <property type="project" value="TreeGrafter"/>
</dbReference>
<keyword evidence="4" id="KW-0964">Secreted</keyword>
<comment type="subcellular location">
    <subcellularLocation>
        <location evidence="1 10">Secreted</location>
        <location evidence="1 10">Extracellular space</location>
        <location evidence="1 10">Extracellular matrix</location>
    </subcellularLocation>
</comment>
<dbReference type="PANTHER" id="PTHR12027">
    <property type="entry name" value="WNT RELATED"/>
    <property type="match status" value="1"/>
</dbReference>
<evidence type="ECO:0000256" key="1">
    <source>
        <dbReference type="ARBA" id="ARBA00004498"/>
    </source>
</evidence>
<evidence type="ECO:0000256" key="5">
    <source>
        <dbReference type="ARBA" id="ARBA00022530"/>
    </source>
</evidence>
<comment type="function">
    <text evidence="10">Ligand for members of the frizzled family of seven transmembrane receptors.</text>
</comment>
<dbReference type="CDD" id="cd19340">
    <property type="entry name" value="Wnt_Wnt8"/>
    <property type="match status" value="1"/>
</dbReference>
<dbReference type="SMART" id="SM00097">
    <property type="entry name" value="WNT1"/>
    <property type="match status" value="1"/>
</dbReference>
<dbReference type="Gene3D" id="3.30.2460.20">
    <property type="match status" value="1"/>
</dbReference>
<dbReference type="Proteomes" id="UP001153709">
    <property type="component" value="Chromosome 1"/>
</dbReference>
<comment type="similarity">
    <text evidence="2 10">Belongs to the Wnt family.</text>
</comment>
<evidence type="ECO:0000256" key="6">
    <source>
        <dbReference type="ARBA" id="ARBA00022687"/>
    </source>
</evidence>